<dbReference type="InterPro" id="IPR049680">
    <property type="entry name" value="FLVCR1-2_SLC49-like"/>
</dbReference>
<dbReference type="AlphaFoldDB" id="A0A0P9GW76"/>
<protein>
    <recommendedName>
        <fullName evidence="8">Major facilitator superfamily (MFS) profile domain-containing protein</fullName>
    </recommendedName>
</protein>
<reference evidence="6 7" key="1">
    <citation type="submission" date="2015-09" db="EMBL/GenBank/DDBJ databases">
        <title>Draft genome sequence of Alicyclobacillus ferrooxydans DSM 22381.</title>
        <authorList>
            <person name="Hemp J."/>
        </authorList>
    </citation>
    <scope>NUCLEOTIDE SEQUENCE [LARGE SCALE GENOMIC DNA]</scope>
    <source>
        <strain evidence="6 7">TC-34</strain>
    </source>
</reference>
<evidence type="ECO:0000313" key="7">
    <source>
        <dbReference type="Proteomes" id="UP000050482"/>
    </source>
</evidence>
<keyword evidence="3 5" id="KW-1133">Transmembrane helix</keyword>
<proteinExistence type="predicted"/>
<dbReference type="RefSeq" id="WP_054967285.1">
    <property type="nucleotide sequence ID" value="NZ_LJCO01000008.1"/>
</dbReference>
<dbReference type="InterPro" id="IPR011701">
    <property type="entry name" value="MFS"/>
</dbReference>
<dbReference type="InterPro" id="IPR036259">
    <property type="entry name" value="MFS_trans_sf"/>
</dbReference>
<evidence type="ECO:0000256" key="2">
    <source>
        <dbReference type="ARBA" id="ARBA00022692"/>
    </source>
</evidence>
<evidence type="ECO:0000313" key="6">
    <source>
        <dbReference type="EMBL" id="KPV45526.1"/>
    </source>
</evidence>
<dbReference type="GO" id="GO:0005886">
    <property type="term" value="C:plasma membrane"/>
    <property type="evidence" value="ECO:0007669"/>
    <property type="project" value="UniProtKB-SubCell"/>
</dbReference>
<dbReference type="Proteomes" id="UP000050482">
    <property type="component" value="Unassembled WGS sequence"/>
</dbReference>
<keyword evidence="2 5" id="KW-0812">Transmembrane</keyword>
<dbReference type="Gene3D" id="1.20.1250.20">
    <property type="entry name" value="MFS general substrate transporter like domains"/>
    <property type="match status" value="1"/>
</dbReference>
<evidence type="ECO:0000256" key="1">
    <source>
        <dbReference type="ARBA" id="ARBA00004651"/>
    </source>
</evidence>
<feature type="transmembrane region" description="Helical" evidence="5">
    <location>
        <begin position="106"/>
        <end position="125"/>
    </location>
</feature>
<organism evidence="6 7">
    <name type="scientific">Alicyclobacillus ferrooxydans</name>
    <dbReference type="NCBI Taxonomy" id="471514"/>
    <lineage>
        <taxon>Bacteria</taxon>
        <taxon>Bacillati</taxon>
        <taxon>Bacillota</taxon>
        <taxon>Bacilli</taxon>
        <taxon>Bacillales</taxon>
        <taxon>Alicyclobacillaceae</taxon>
        <taxon>Alicyclobacillus</taxon>
    </lineage>
</organism>
<feature type="transmembrane region" description="Helical" evidence="5">
    <location>
        <begin position="20"/>
        <end position="37"/>
    </location>
</feature>
<keyword evidence="7" id="KW-1185">Reference proteome</keyword>
<evidence type="ECO:0000256" key="4">
    <source>
        <dbReference type="ARBA" id="ARBA00023136"/>
    </source>
</evidence>
<sequence length="408" mass="43658">MLEFRQQAPIANQTTNWNTILAFAAVAVSTQLLWVTFTPITTESARLLGVSEGAVGWLSEVFPLVYVVLAIPFGLITDRWFRPSLVLGTLLTFIGAALRIQGHFTFILIGQLVTSVGQPLILNAINKTAVVYAAPNKQTVAISVSSASLFLGILLAMLSGPIILGQFGMSGLLYAQAAFAVATGIWLLSALFASRRFVHVDNPLHLPVQHSRNQQTSLRQVWARREIRQLCFLLFIGFGLFIALTTWLQVLLAPKRIDAVEVGIALALMTAAGMIGAAIVPDWAIRRKKAKMMILASLIASIAASLYILIGLPFWLMTSLLVIAGFLLLADLPVVLTISELIAEPEQAGTVNALLMLFGNAGGIVLALLVQGLIASTTAAVAVLLVGALAAIPFASRFPAYTDRSSTS</sequence>
<dbReference type="GO" id="GO:0022857">
    <property type="term" value="F:transmembrane transporter activity"/>
    <property type="evidence" value="ECO:0007669"/>
    <property type="project" value="InterPro"/>
</dbReference>
<dbReference type="OrthoDB" id="8596007at2"/>
<dbReference type="PANTHER" id="PTHR10924:SF6">
    <property type="entry name" value="SOLUTE CARRIER FAMILY 49 MEMBER A3"/>
    <property type="match status" value="1"/>
</dbReference>
<feature type="transmembrane region" description="Helical" evidence="5">
    <location>
        <begin position="57"/>
        <end position="76"/>
    </location>
</feature>
<feature type="transmembrane region" description="Helical" evidence="5">
    <location>
        <begin position="83"/>
        <end position="100"/>
    </location>
</feature>
<dbReference type="STRING" id="471514.AN477_00805"/>
<evidence type="ECO:0008006" key="8">
    <source>
        <dbReference type="Google" id="ProtNLM"/>
    </source>
</evidence>
<gene>
    <name evidence="6" type="ORF">AN477_00805</name>
</gene>
<feature type="transmembrane region" description="Helical" evidence="5">
    <location>
        <begin position="173"/>
        <end position="193"/>
    </location>
</feature>
<name>A0A0P9GW76_9BACL</name>
<feature type="transmembrane region" description="Helical" evidence="5">
    <location>
        <begin position="292"/>
        <end position="315"/>
    </location>
</feature>
<feature type="transmembrane region" description="Helical" evidence="5">
    <location>
        <begin position="380"/>
        <end position="400"/>
    </location>
</feature>
<keyword evidence="4 5" id="KW-0472">Membrane</keyword>
<dbReference type="PANTHER" id="PTHR10924">
    <property type="entry name" value="MAJOR FACILITATOR SUPERFAMILY PROTEIN-RELATED"/>
    <property type="match status" value="1"/>
</dbReference>
<feature type="transmembrane region" description="Helical" evidence="5">
    <location>
        <begin position="321"/>
        <end position="342"/>
    </location>
</feature>
<feature type="transmembrane region" description="Helical" evidence="5">
    <location>
        <begin position="354"/>
        <end position="374"/>
    </location>
</feature>
<dbReference type="SUPFAM" id="SSF103473">
    <property type="entry name" value="MFS general substrate transporter"/>
    <property type="match status" value="1"/>
</dbReference>
<evidence type="ECO:0000256" key="3">
    <source>
        <dbReference type="ARBA" id="ARBA00022989"/>
    </source>
</evidence>
<evidence type="ECO:0000256" key="5">
    <source>
        <dbReference type="SAM" id="Phobius"/>
    </source>
</evidence>
<comment type="subcellular location">
    <subcellularLocation>
        <location evidence="1">Cell membrane</location>
        <topology evidence="1">Multi-pass membrane protein</topology>
    </subcellularLocation>
</comment>
<feature type="transmembrane region" description="Helical" evidence="5">
    <location>
        <begin position="230"/>
        <end position="250"/>
    </location>
</feature>
<dbReference type="EMBL" id="LJCO01000008">
    <property type="protein sequence ID" value="KPV45526.1"/>
    <property type="molecule type" value="Genomic_DNA"/>
</dbReference>
<dbReference type="Pfam" id="PF07690">
    <property type="entry name" value="MFS_1"/>
    <property type="match status" value="1"/>
</dbReference>
<feature type="transmembrane region" description="Helical" evidence="5">
    <location>
        <begin position="146"/>
        <end position="167"/>
    </location>
</feature>
<feature type="transmembrane region" description="Helical" evidence="5">
    <location>
        <begin position="262"/>
        <end position="280"/>
    </location>
</feature>
<dbReference type="PATRIC" id="fig|471514.4.peg.137"/>
<accession>A0A0P9GW76</accession>
<comment type="caution">
    <text evidence="6">The sequence shown here is derived from an EMBL/GenBank/DDBJ whole genome shotgun (WGS) entry which is preliminary data.</text>
</comment>